<keyword evidence="2" id="KW-1185">Reference proteome</keyword>
<dbReference type="EMBL" id="QTSX02000716">
    <property type="protein sequence ID" value="KAJ9086572.1"/>
    <property type="molecule type" value="Genomic_DNA"/>
</dbReference>
<name>A0ACC2UI29_9FUNG</name>
<sequence>MFTPILPRPGTSKPDESPNKITCLPVTGGISSHSVTTDKEHSNILELSGSSPISEEAPKFPTSSPRKESVVYEASVLKPSSPDGAKEFVPLENLGYPENFPASNVESKSALDRAPVQAFRVHQPKPLSSGLLDLHLLGCSPGLLDPKFLASILKSQENLSHPTKNQLITLLNNIRGKMPEFVIHISPSQPTPYVPVPRLDDLKLHPGIAPLPLNWNPYHNQLHSNLPIGQANHLPAATSYPIWSNIPVNSINWKPNAYHPNVQPWPQAFSNDMFNHSSSKQLPQEQNHLKSGLGSQSHIKAPTTQNSALNDSARPRKVNASKKDSKSTTSIHQQNDRPSQLASALVPQGTKSTWNAIGEKRKKCSNSIDGSIACMRLSEALALIEAGQLEERFTCHGLTTPDVCPYPDCGFQFDCFENLQAHIGSHNPSRPFECPDCSSSFHRGQDLLRHRRIHLQLRPFKCPNCLKAFGRRDAQQRHTNRLNCAGSVVLGYGSELNTTQS</sequence>
<proteinExistence type="predicted"/>
<comment type="caution">
    <text evidence="1">The sequence shown here is derived from an EMBL/GenBank/DDBJ whole genome shotgun (WGS) entry which is preliminary data.</text>
</comment>
<reference evidence="1" key="1">
    <citation type="submission" date="2022-04" db="EMBL/GenBank/DDBJ databases">
        <title>Genome of the entomopathogenic fungus Entomophthora muscae.</title>
        <authorList>
            <person name="Elya C."/>
            <person name="Lovett B.R."/>
            <person name="Lee E."/>
            <person name="Macias A.M."/>
            <person name="Hajek A.E."/>
            <person name="De Bivort B.L."/>
            <person name="Kasson M.T."/>
            <person name="De Fine Licht H.H."/>
            <person name="Stajich J.E."/>
        </authorList>
    </citation>
    <scope>NUCLEOTIDE SEQUENCE</scope>
    <source>
        <strain evidence="1">Berkeley</strain>
    </source>
</reference>
<evidence type="ECO:0000313" key="2">
    <source>
        <dbReference type="Proteomes" id="UP001165960"/>
    </source>
</evidence>
<organism evidence="1 2">
    <name type="scientific">Entomophthora muscae</name>
    <dbReference type="NCBI Taxonomy" id="34485"/>
    <lineage>
        <taxon>Eukaryota</taxon>
        <taxon>Fungi</taxon>
        <taxon>Fungi incertae sedis</taxon>
        <taxon>Zoopagomycota</taxon>
        <taxon>Entomophthoromycotina</taxon>
        <taxon>Entomophthoromycetes</taxon>
        <taxon>Entomophthorales</taxon>
        <taxon>Entomophthoraceae</taxon>
        <taxon>Entomophthora</taxon>
    </lineage>
</organism>
<evidence type="ECO:0000313" key="1">
    <source>
        <dbReference type="EMBL" id="KAJ9086572.1"/>
    </source>
</evidence>
<protein>
    <submittedName>
        <fullName evidence="1">Uncharacterized protein</fullName>
    </submittedName>
</protein>
<accession>A0ACC2UI29</accession>
<gene>
    <name evidence="1" type="ORF">DSO57_1002699</name>
</gene>
<dbReference type="Proteomes" id="UP001165960">
    <property type="component" value="Unassembled WGS sequence"/>
</dbReference>